<gene>
    <name evidence="14" type="ORF">Poli38472_009045</name>
</gene>
<keyword evidence="5" id="KW-0874">Quinone</keyword>
<keyword evidence="8" id="KW-0560">Oxidoreductase</keyword>
<dbReference type="OrthoDB" id="17010at2759"/>
<dbReference type="AlphaFoldDB" id="A0A8K1CKZ4"/>
<keyword evidence="10" id="KW-1015">Disulfide bond</keyword>
<feature type="domain" description="Vitamin K epoxide reductase" evidence="13">
    <location>
        <begin position="3"/>
        <end position="151"/>
    </location>
</feature>
<comment type="caution">
    <text evidence="14">The sequence shown here is derived from an EMBL/GenBank/DDBJ whole genome shotgun (WGS) entry which is preliminary data.</text>
</comment>
<evidence type="ECO:0000256" key="7">
    <source>
        <dbReference type="ARBA" id="ARBA00022989"/>
    </source>
</evidence>
<evidence type="ECO:0000256" key="4">
    <source>
        <dbReference type="ARBA" id="ARBA00022692"/>
    </source>
</evidence>
<dbReference type="Gene3D" id="1.20.1440.130">
    <property type="entry name" value="VKOR domain"/>
    <property type="match status" value="1"/>
</dbReference>
<evidence type="ECO:0000313" key="15">
    <source>
        <dbReference type="Proteomes" id="UP000794436"/>
    </source>
</evidence>
<dbReference type="GO" id="GO:0005789">
    <property type="term" value="C:endoplasmic reticulum membrane"/>
    <property type="evidence" value="ECO:0007669"/>
    <property type="project" value="UniProtKB-SubCell"/>
</dbReference>
<evidence type="ECO:0000256" key="5">
    <source>
        <dbReference type="ARBA" id="ARBA00022719"/>
    </source>
</evidence>
<evidence type="ECO:0000256" key="1">
    <source>
        <dbReference type="ARBA" id="ARBA00004477"/>
    </source>
</evidence>
<evidence type="ECO:0000256" key="10">
    <source>
        <dbReference type="ARBA" id="ARBA00023157"/>
    </source>
</evidence>
<keyword evidence="11" id="KW-0676">Redox-active center</keyword>
<evidence type="ECO:0000256" key="8">
    <source>
        <dbReference type="ARBA" id="ARBA00023002"/>
    </source>
</evidence>
<name>A0A8K1CKZ4_PYTOL</name>
<dbReference type="GO" id="GO:0048038">
    <property type="term" value="F:quinone binding"/>
    <property type="evidence" value="ECO:0007669"/>
    <property type="project" value="UniProtKB-KW"/>
</dbReference>
<sequence>MRVRRAGRQLVFLGVLGALVSAYGLYVEHQKHKHKDGYKALCDSEYFSCSKVMTSEYGSLLLYHGLVSKGSLFDVPNALLGIGAYGLFILYPVLRYLPFHQHFYVLASICSLAISAYLAYILAFVLRDFCLVCVSSYLINLGLFWNSLQLTRGPTHRRRHAHKSD</sequence>
<dbReference type="EC" id="1.17.4.4" evidence="3"/>
<evidence type="ECO:0000256" key="11">
    <source>
        <dbReference type="ARBA" id="ARBA00023284"/>
    </source>
</evidence>
<feature type="transmembrane region" description="Helical" evidence="12">
    <location>
        <begin position="75"/>
        <end position="94"/>
    </location>
</feature>
<dbReference type="Pfam" id="PF07884">
    <property type="entry name" value="VKOR"/>
    <property type="match status" value="1"/>
</dbReference>
<organism evidence="14 15">
    <name type="scientific">Pythium oligandrum</name>
    <name type="common">Mycoparasitic fungus</name>
    <dbReference type="NCBI Taxonomy" id="41045"/>
    <lineage>
        <taxon>Eukaryota</taxon>
        <taxon>Sar</taxon>
        <taxon>Stramenopiles</taxon>
        <taxon>Oomycota</taxon>
        <taxon>Peronosporomycetes</taxon>
        <taxon>Pythiales</taxon>
        <taxon>Pythiaceae</taxon>
        <taxon>Pythium</taxon>
    </lineage>
</organism>
<evidence type="ECO:0000259" key="13">
    <source>
        <dbReference type="SMART" id="SM00756"/>
    </source>
</evidence>
<dbReference type="SMART" id="SM00756">
    <property type="entry name" value="VKc"/>
    <property type="match status" value="1"/>
</dbReference>
<dbReference type="GO" id="GO:0042373">
    <property type="term" value="P:vitamin K metabolic process"/>
    <property type="evidence" value="ECO:0007669"/>
    <property type="project" value="InterPro"/>
</dbReference>
<dbReference type="InterPro" id="IPR038354">
    <property type="entry name" value="VKOR_sf"/>
</dbReference>
<dbReference type="CDD" id="cd12917">
    <property type="entry name" value="VKOR_euk"/>
    <property type="match status" value="1"/>
</dbReference>
<keyword evidence="9 12" id="KW-0472">Membrane</keyword>
<keyword evidence="7 12" id="KW-1133">Transmembrane helix</keyword>
<reference evidence="14" key="1">
    <citation type="submission" date="2019-03" db="EMBL/GenBank/DDBJ databases">
        <title>Long read genome sequence of the mycoparasitic Pythium oligandrum ATCC 38472 isolated from sugarbeet rhizosphere.</title>
        <authorList>
            <person name="Gaulin E."/>
        </authorList>
    </citation>
    <scope>NUCLEOTIDE SEQUENCE</scope>
    <source>
        <strain evidence="14">ATCC 38472_TT</strain>
    </source>
</reference>
<proteinExistence type="inferred from homology"/>
<dbReference type="EMBL" id="SPLM01000038">
    <property type="protein sequence ID" value="TMW64878.1"/>
    <property type="molecule type" value="Genomic_DNA"/>
</dbReference>
<keyword evidence="15" id="KW-1185">Reference proteome</keyword>
<dbReference type="PANTHER" id="PTHR14519">
    <property type="entry name" value="VITAMIN K EPOXIDE REDUCTASE COMPLEX, SUBUNIT 1"/>
    <property type="match status" value="1"/>
</dbReference>
<comment type="subcellular location">
    <subcellularLocation>
        <location evidence="1">Endoplasmic reticulum membrane</location>
        <topology evidence="1">Multi-pass membrane protein</topology>
    </subcellularLocation>
</comment>
<dbReference type="InterPro" id="IPR012932">
    <property type="entry name" value="VKOR"/>
</dbReference>
<accession>A0A8K1CKZ4</accession>
<feature type="transmembrane region" description="Helical" evidence="12">
    <location>
        <begin position="129"/>
        <end position="148"/>
    </location>
</feature>
<evidence type="ECO:0000256" key="9">
    <source>
        <dbReference type="ARBA" id="ARBA00023136"/>
    </source>
</evidence>
<comment type="similarity">
    <text evidence="2">Belongs to the VKOR family.</text>
</comment>
<feature type="transmembrane region" description="Helical" evidence="12">
    <location>
        <begin position="103"/>
        <end position="123"/>
    </location>
</feature>
<keyword evidence="4 12" id="KW-0812">Transmembrane</keyword>
<dbReference type="Proteomes" id="UP000794436">
    <property type="component" value="Unassembled WGS sequence"/>
</dbReference>
<dbReference type="InterPro" id="IPR042406">
    <property type="entry name" value="VKORC1/VKORC1L1"/>
</dbReference>
<evidence type="ECO:0000313" key="14">
    <source>
        <dbReference type="EMBL" id="TMW64878.1"/>
    </source>
</evidence>
<evidence type="ECO:0000256" key="6">
    <source>
        <dbReference type="ARBA" id="ARBA00022824"/>
    </source>
</evidence>
<dbReference type="GO" id="GO:0047057">
    <property type="term" value="F:vitamin-K-epoxide reductase (warfarin-sensitive) activity"/>
    <property type="evidence" value="ECO:0007669"/>
    <property type="project" value="UniProtKB-EC"/>
</dbReference>
<keyword evidence="6" id="KW-0256">Endoplasmic reticulum</keyword>
<evidence type="ECO:0000256" key="3">
    <source>
        <dbReference type="ARBA" id="ARBA00012278"/>
    </source>
</evidence>
<protein>
    <recommendedName>
        <fullName evidence="3">vitamin-K-epoxide reductase (warfarin-sensitive)</fullName>
        <ecNumber evidence="3">1.17.4.4</ecNumber>
    </recommendedName>
</protein>
<evidence type="ECO:0000256" key="12">
    <source>
        <dbReference type="SAM" id="Phobius"/>
    </source>
</evidence>
<evidence type="ECO:0000256" key="2">
    <source>
        <dbReference type="ARBA" id="ARBA00006214"/>
    </source>
</evidence>
<dbReference type="PANTHER" id="PTHR14519:SF5">
    <property type="entry name" value="VITAMIN K EPOXIDE REDUCTASE COMPLEX SUBUNIT 1-LIKE PROTEIN 1"/>
    <property type="match status" value="1"/>
</dbReference>